<evidence type="ECO:0000313" key="1">
    <source>
        <dbReference type="EMBL" id="NIZ40736.1"/>
    </source>
</evidence>
<organism evidence="1 2">
    <name type="scientific">Entomospira entomophila</name>
    <dbReference type="NCBI Taxonomy" id="2719988"/>
    <lineage>
        <taxon>Bacteria</taxon>
        <taxon>Pseudomonadati</taxon>
        <taxon>Spirochaetota</taxon>
        <taxon>Spirochaetia</taxon>
        <taxon>Spirochaetales</taxon>
        <taxon>Spirochaetaceae</taxon>
        <taxon>Entomospira</taxon>
    </lineage>
</organism>
<name>A0A968GC82_9SPIO</name>
<dbReference type="RefSeq" id="WP_167700319.1">
    <property type="nucleotide sequence ID" value="NZ_CP118174.1"/>
</dbReference>
<evidence type="ECO:0000313" key="2">
    <source>
        <dbReference type="Proteomes" id="UP000711995"/>
    </source>
</evidence>
<protein>
    <submittedName>
        <fullName evidence="1">Uncharacterized protein</fullName>
    </submittedName>
</protein>
<reference evidence="1 2" key="1">
    <citation type="submission" date="2020-03" db="EMBL/GenBank/DDBJ databases">
        <title>Spirochaetal bacteria isolated from arthropods constitute a novel genus Entomospira genus novum within the order Spirochaetales.</title>
        <authorList>
            <person name="Grana-Miraglia L."/>
            <person name="Sikutova S."/>
            <person name="Fingerle V."/>
            <person name="Sing A."/>
            <person name="Castillo-Ramirez S."/>
            <person name="Margos G."/>
            <person name="Rudolf I."/>
        </authorList>
    </citation>
    <scope>NUCLEOTIDE SEQUENCE [LARGE SCALE GENOMIC DNA]</scope>
    <source>
        <strain evidence="1 2">BR193</strain>
    </source>
</reference>
<dbReference type="Proteomes" id="UP000711995">
    <property type="component" value="Unassembled WGS sequence"/>
</dbReference>
<comment type="caution">
    <text evidence="1">The sequence shown here is derived from an EMBL/GenBank/DDBJ whole genome shotgun (WGS) entry which is preliminary data.</text>
</comment>
<proteinExistence type="predicted"/>
<dbReference type="EMBL" id="JAATLJ010000001">
    <property type="protein sequence ID" value="NIZ40736.1"/>
    <property type="molecule type" value="Genomic_DNA"/>
</dbReference>
<accession>A0A968GC82</accession>
<gene>
    <name evidence="1" type="ORF">HCT14_04330</name>
</gene>
<keyword evidence="2" id="KW-1185">Reference proteome</keyword>
<sequence length="111" mass="12876">MKEKTIQDAIKLLEQKGFRRTAQAITLPAKERVLLIRKANELWQKGDIASAERIFVTVGYQDGLIRLGDWYYGRNAYIEALGFYKRAQDNERTEKLAIKIAQVLSDWISEE</sequence>
<dbReference type="AlphaFoldDB" id="A0A968GC82"/>